<organism evidence="1 2">
    <name type="scientific">Ancylostoma ceylanicum</name>
    <dbReference type="NCBI Taxonomy" id="53326"/>
    <lineage>
        <taxon>Eukaryota</taxon>
        <taxon>Metazoa</taxon>
        <taxon>Ecdysozoa</taxon>
        <taxon>Nematoda</taxon>
        <taxon>Chromadorea</taxon>
        <taxon>Rhabditida</taxon>
        <taxon>Rhabditina</taxon>
        <taxon>Rhabditomorpha</taxon>
        <taxon>Strongyloidea</taxon>
        <taxon>Ancylostomatidae</taxon>
        <taxon>Ancylostomatinae</taxon>
        <taxon>Ancylostoma</taxon>
    </lineage>
</organism>
<comment type="caution">
    <text evidence="1">The sequence shown here is derived from an EMBL/GenBank/DDBJ whole genome shotgun (WGS) entry which is preliminary data.</text>
</comment>
<name>A0A016TG44_9BILA</name>
<proteinExistence type="predicted"/>
<gene>
    <name evidence="1" type="primary">Acey_s0105.g3688</name>
    <name evidence="1" type="ORF">Y032_0105g3688</name>
</gene>
<dbReference type="Proteomes" id="UP000024635">
    <property type="component" value="Unassembled WGS sequence"/>
</dbReference>
<reference evidence="2" key="1">
    <citation type="journal article" date="2015" name="Nat. Genet.">
        <title>The genome and transcriptome of the zoonotic hookworm Ancylostoma ceylanicum identify infection-specific gene families.</title>
        <authorList>
            <person name="Schwarz E.M."/>
            <person name="Hu Y."/>
            <person name="Antoshechkin I."/>
            <person name="Miller M.M."/>
            <person name="Sternberg P.W."/>
            <person name="Aroian R.V."/>
        </authorList>
    </citation>
    <scope>NUCLEOTIDE SEQUENCE</scope>
    <source>
        <strain evidence="2">HY135</strain>
    </source>
</reference>
<evidence type="ECO:0000313" key="1">
    <source>
        <dbReference type="EMBL" id="EYC01681.1"/>
    </source>
</evidence>
<protein>
    <submittedName>
        <fullName evidence="1">Uncharacterized protein</fullName>
    </submittedName>
</protein>
<keyword evidence="2" id="KW-1185">Reference proteome</keyword>
<dbReference type="EMBL" id="JARK01001441">
    <property type="protein sequence ID" value="EYC01681.1"/>
    <property type="molecule type" value="Genomic_DNA"/>
</dbReference>
<sequence>MGRSEATVISGTHQLRQPGNAPFPLMVTYTPGGLHITVANPEPVCISEITQVKRVDIVTTIGKFGWC</sequence>
<accession>A0A016TG44</accession>
<dbReference type="AlphaFoldDB" id="A0A016TG44"/>
<evidence type="ECO:0000313" key="2">
    <source>
        <dbReference type="Proteomes" id="UP000024635"/>
    </source>
</evidence>